<dbReference type="InterPro" id="IPR050204">
    <property type="entry name" value="AraC_XylS_family_regulators"/>
</dbReference>
<evidence type="ECO:0000256" key="1">
    <source>
        <dbReference type="ARBA" id="ARBA00023015"/>
    </source>
</evidence>
<dbReference type="EMBL" id="JBHUIP010000012">
    <property type="protein sequence ID" value="MFD2263964.1"/>
    <property type="molecule type" value="Genomic_DNA"/>
</dbReference>
<dbReference type="PANTHER" id="PTHR46796:SF2">
    <property type="entry name" value="TRANSCRIPTIONAL REGULATORY PROTEIN"/>
    <property type="match status" value="1"/>
</dbReference>
<dbReference type="Pfam" id="PF02311">
    <property type="entry name" value="AraC_binding"/>
    <property type="match status" value="1"/>
</dbReference>
<reference evidence="6" key="1">
    <citation type="journal article" date="2019" name="Int. J. Syst. Evol. Microbiol.">
        <title>The Global Catalogue of Microorganisms (GCM) 10K type strain sequencing project: providing services to taxonomists for standard genome sequencing and annotation.</title>
        <authorList>
            <consortium name="The Broad Institute Genomics Platform"/>
            <consortium name="The Broad Institute Genome Sequencing Center for Infectious Disease"/>
            <person name="Wu L."/>
            <person name="Ma J."/>
        </authorList>
    </citation>
    <scope>NUCLEOTIDE SEQUENCE [LARGE SCALE GENOMIC DNA]</scope>
    <source>
        <strain evidence="6">CGMCC 1.19062</strain>
    </source>
</reference>
<keyword evidence="2" id="KW-0238">DNA-binding</keyword>
<evidence type="ECO:0000313" key="5">
    <source>
        <dbReference type="EMBL" id="MFD2263964.1"/>
    </source>
</evidence>
<keyword evidence="1" id="KW-0805">Transcription regulation</keyword>
<dbReference type="PROSITE" id="PS01124">
    <property type="entry name" value="HTH_ARAC_FAMILY_2"/>
    <property type="match status" value="1"/>
</dbReference>
<organism evidence="5 6">
    <name type="scientific">Lacibacterium aquatile</name>
    <dbReference type="NCBI Taxonomy" id="1168082"/>
    <lineage>
        <taxon>Bacteria</taxon>
        <taxon>Pseudomonadati</taxon>
        <taxon>Pseudomonadota</taxon>
        <taxon>Alphaproteobacteria</taxon>
        <taxon>Rhodospirillales</taxon>
        <taxon>Rhodospirillaceae</taxon>
    </lineage>
</organism>
<evidence type="ECO:0000256" key="3">
    <source>
        <dbReference type="ARBA" id="ARBA00023163"/>
    </source>
</evidence>
<dbReference type="SMART" id="SM00342">
    <property type="entry name" value="HTH_ARAC"/>
    <property type="match status" value="1"/>
</dbReference>
<evidence type="ECO:0000259" key="4">
    <source>
        <dbReference type="PROSITE" id="PS01124"/>
    </source>
</evidence>
<proteinExistence type="predicted"/>
<dbReference type="InterPro" id="IPR037923">
    <property type="entry name" value="HTH-like"/>
</dbReference>
<dbReference type="PANTHER" id="PTHR46796">
    <property type="entry name" value="HTH-TYPE TRANSCRIPTIONAL ACTIVATOR RHAS-RELATED"/>
    <property type="match status" value="1"/>
</dbReference>
<keyword evidence="6" id="KW-1185">Reference proteome</keyword>
<dbReference type="Proteomes" id="UP001597295">
    <property type="component" value="Unassembled WGS sequence"/>
</dbReference>
<dbReference type="SUPFAM" id="SSF46689">
    <property type="entry name" value="Homeodomain-like"/>
    <property type="match status" value="2"/>
</dbReference>
<dbReference type="InterPro" id="IPR003313">
    <property type="entry name" value="AraC-bd"/>
</dbReference>
<feature type="domain" description="HTH araC/xylS-type" evidence="4">
    <location>
        <begin position="167"/>
        <end position="264"/>
    </location>
</feature>
<evidence type="ECO:0000256" key="2">
    <source>
        <dbReference type="ARBA" id="ARBA00023125"/>
    </source>
</evidence>
<dbReference type="InterPro" id="IPR018060">
    <property type="entry name" value="HTH_AraC"/>
</dbReference>
<comment type="caution">
    <text evidence="5">The sequence shown here is derived from an EMBL/GenBank/DDBJ whole genome shotgun (WGS) entry which is preliminary data.</text>
</comment>
<protein>
    <submittedName>
        <fullName evidence="5">AraC family ligand binding domain-containing protein</fullName>
    </submittedName>
</protein>
<keyword evidence="3" id="KW-0804">Transcription</keyword>
<gene>
    <name evidence="5" type="ORF">ACFSM5_13765</name>
</gene>
<dbReference type="InterPro" id="IPR009057">
    <property type="entry name" value="Homeodomain-like_sf"/>
</dbReference>
<dbReference type="Gene3D" id="1.10.10.60">
    <property type="entry name" value="Homeodomain-like"/>
    <property type="match status" value="1"/>
</dbReference>
<dbReference type="RefSeq" id="WP_379877006.1">
    <property type="nucleotide sequence ID" value="NZ_JBHUIP010000012.1"/>
</dbReference>
<accession>A0ABW5DU39</accession>
<dbReference type="SUPFAM" id="SSF51215">
    <property type="entry name" value="Regulatory protein AraC"/>
    <property type="match status" value="1"/>
</dbReference>
<evidence type="ECO:0000313" key="6">
    <source>
        <dbReference type="Proteomes" id="UP001597295"/>
    </source>
</evidence>
<dbReference type="Pfam" id="PF12833">
    <property type="entry name" value="HTH_18"/>
    <property type="match status" value="1"/>
</dbReference>
<name>A0ABW5DU39_9PROT</name>
<sequence length="266" mass="28784">MPIANYRLYRCAVAGIEGIDLTSTRAFDRHTHDQFGIGVVVSGAQKSASGRGMVEAGQGDVITFNPGEVHDGVPIDDKGRSWRMLYFAPDLIADALRDMTEGRTTSGEFELPVVQDPALAERFLQLFLAMTEASADLRRQELLTLVQASVLGRWRDSDRPQMTPGIAQAKALIDDDPLTAHSLADLAKVGGLSRFQVLRAFAKATGLTPHAYLVQRRTDLARRLIASGTPLAEAAAGAGFADQSHMNRVFARRYGYPPGAYAAAVN</sequence>